<gene>
    <name evidence="2" type="ORF">PFICI_08964</name>
</gene>
<dbReference type="HOGENOM" id="CLU_1129111_0_0_1"/>
<dbReference type="RefSeq" id="XP_007835736.1">
    <property type="nucleotide sequence ID" value="XM_007837545.1"/>
</dbReference>
<keyword evidence="1" id="KW-0472">Membrane</keyword>
<feature type="transmembrane region" description="Helical" evidence="1">
    <location>
        <begin position="57"/>
        <end position="79"/>
    </location>
</feature>
<keyword evidence="3" id="KW-1185">Reference proteome</keyword>
<accession>W3X1R8</accession>
<dbReference type="EMBL" id="KI912114">
    <property type="protein sequence ID" value="ETS79111.1"/>
    <property type="molecule type" value="Genomic_DNA"/>
</dbReference>
<dbReference type="AlphaFoldDB" id="W3X1R8"/>
<keyword evidence="1" id="KW-1133">Transmembrane helix</keyword>
<dbReference type="GeneID" id="19273977"/>
<dbReference type="OrthoDB" id="4775858at2759"/>
<keyword evidence="1" id="KW-0812">Transmembrane</keyword>
<evidence type="ECO:0000313" key="3">
    <source>
        <dbReference type="Proteomes" id="UP000030651"/>
    </source>
</evidence>
<dbReference type="KEGG" id="pfy:PFICI_08964"/>
<protein>
    <submittedName>
        <fullName evidence="2">Uncharacterized protein</fullName>
    </submittedName>
</protein>
<dbReference type="eggNOG" id="ENOG502T572">
    <property type="taxonomic scope" value="Eukaryota"/>
</dbReference>
<dbReference type="Proteomes" id="UP000030651">
    <property type="component" value="Unassembled WGS sequence"/>
</dbReference>
<reference evidence="3" key="1">
    <citation type="journal article" date="2015" name="BMC Genomics">
        <title>Genomic and transcriptomic analysis of the endophytic fungus Pestalotiopsis fici reveals its lifestyle and high potential for synthesis of natural products.</title>
        <authorList>
            <person name="Wang X."/>
            <person name="Zhang X."/>
            <person name="Liu L."/>
            <person name="Xiang M."/>
            <person name="Wang W."/>
            <person name="Sun X."/>
            <person name="Che Y."/>
            <person name="Guo L."/>
            <person name="Liu G."/>
            <person name="Guo L."/>
            <person name="Wang C."/>
            <person name="Yin W.B."/>
            <person name="Stadler M."/>
            <person name="Zhang X."/>
            <person name="Liu X."/>
        </authorList>
    </citation>
    <scope>NUCLEOTIDE SEQUENCE [LARGE SCALE GENOMIC DNA]</scope>
    <source>
        <strain evidence="3">W106-1 / CGMCC3.15140</strain>
    </source>
</reference>
<name>W3X1R8_PESFW</name>
<dbReference type="InParanoid" id="W3X1R8"/>
<evidence type="ECO:0000256" key="1">
    <source>
        <dbReference type="SAM" id="Phobius"/>
    </source>
</evidence>
<evidence type="ECO:0000313" key="2">
    <source>
        <dbReference type="EMBL" id="ETS79111.1"/>
    </source>
</evidence>
<sequence length="304" mass="33658">MEDNKPNDHNVANLAPGRQQVDELNCPSHSRKRWTIDRTSSSWHDWLPLHDRPHLRWALAIILAIAIIAIMIVGIVYTIEYYAMYYATGHGGWLYRAAADRNNNSTTDSSQAIPGTMTVEESYPDVVWHTMDKEEEEDAYWITDQRYRPMILQMAPCIQKYSCAQYDKPSVCCNAGLFCHQTDTDLSNSGVYCCNNSTCPSEGHLTSSAICPQGLMQCGEAEGGGCCPGGSQCAEEGCLLFDQHKPPATPSTPASSNTVQEPHVMATVYKIGEVPSQAVQRRLGYTSHPVLEGLVLVGLVFFTF</sequence>
<proteinExistence type="predicted"/>
<organism evidence="2 3">
    <name type="scientific">Pestalotiopsis fici (strain W106-1 / CGMCC3.15140)</name>
    <dbReference type="NCBI Taxonomy" id="1229662"/>
    <lineage>
        <taxon>Eukaryota</taxon>
        <taxon>Fungi</taxon>
        <taxon>Dikarya</taxon>
        <taxon>Ascomycota</taxon>
        <taxon>Pezizomycotina</taxon>
        <taxon>Sordariomycetes</taxon>
        <taxon>Xylariomycetidae</taxon>
        <taxon>Amphisphaeriales</taxon>
        <taxon>Sporocadaceae</taxon>
        <taxon>Pestalotiopsis</taxon>
    </lineage>
</organism>